<keyword evidence="8" id="KW-1185">Reference proteome</keyword>
<evidence type="ECO:0000256" key="6">
    <source>
        <dbReference type="PROSITE-ProRule" id="PRU00302"/>
    </source>
</evidence>
<keyword evidence="4 6" id="KW-1015">Disulfide bond</keyword>
<dbReference type="CDD" id="cd00033">
    <property type="entry name" value="CCP"/>
    <property type="match status" value="2"/>
</dbReference>
<name>A0A6I9PKY1_9TELE</name>
<dbReference type="SMART" id="SM00032">
    <property type="entry name" value="CCP"/>
    <property type="match status" value="2"/>
</dbReference>
<dbReference type="InterPro" id="IPR000436">
    <property type="entry name" value="Sushi_SCR_CCP_dom"/>
</dbReference>
<keyword evidence="3" id="KW-0677">Repeat</keyword>
<dbReference type="PANTHER" id="PTHR19325">
    <property type="entry name" value="COMPLEMENT COMPONENT-RELATED SUSHI DOMAIN-CONTAINING"/>
    <property type="match status" value="1"/>
</dbReference>
<reference evidence="9" key="1">
    <citation type="submission" date="2025-08" db="UniProtKB">
        <authorList>
            <consortium name="RefSeq"/>
        </authorList>
    </citation>
    <scope>IDENTIFICATION</scope>
    <source>
        <tissue evidence="9">Muscle</tissue>
    </source>
</reference>
<dbReference type="AlphaFoldDB" id="A0A6I9PKY1"/>
<dbReference type="OrthoDB" id="6480633at2759"/>
<gene>
    <name evidence="9" type="primary">LOC104961187</name>
</gene>
<keyword evidence="2" id="KW-0732">Signal</keyword>
<comment type="caution">
    <text evidence="6">Lacks conserved residue(s) required for the propagation of feature annotation.</text>
</comment>
<sequence>MTCEPPMNPTIGSFRPVKDAYEYREVIQFSCPAPLTLNGSKTLSCSETGVFQPAAPECVKVECKEPVVEFGRWESGSRGPYTYKATVTFKCNEGYRMTNSPTIICGINEQWEPELPKCEGESQRKSSEILNLWSFN</sequence>
<feature type="domain" description="Sushi" evidence="7">
    <location>
        <begin position="1"/>
        <end position="60"/>
    </location>
</feature>
<dbReference type="KEGG" id="ncc:104961187"/>
<feature type="domain" description="Sushi" evidence="7">
    <location>
        <begin position="61"/>
        <end position="120"/>
    </location>
</feature>
<dbReference type="GeneID" id="104961187"/>
<dbReference type="FunFam" id="2.10.70.10:FF:000014">
    <property type="entry name" value="Membrane cofactor protein"/>
    <property type="match status" value="1"/>
</dbReference>
<evidence type="ECO:0000256" key="3">
    <source>
        <dbReference type="ARBA" id="ARBA00022737"/>
    </source>
</evidence>
<keyword evidence="1 6" id="KW-0768">Sushi</keyword>
<dbReference type="PROSITE" id="PS50923">
    <property type="entry name" value="SUSHI"/>
    <property type="match status" value="2"/>
</dbReference>
<feature type="disulfide bond" evidence="6">
    <location>
        <begin position="31"/>
        <end position="58"/>
    </location>
</feature>
<evidence type="ECO:0000256" key="2">
    <source>
        <dbReference type="ARBA" id="ARBA00022729"/>
    </source>
</evidence>
<feature type="disulfide bond" evidence="6">
    <location>
        <begin position="91"/>
        <end position="118"/>
    </location>
</feature>
<keyword evidence="5" id="KW-0325">Glycoprotein</keyword>
<protein>
    <submittedName>
        <fullName evidence="9">Membrane cofactor protein-like</fullName>
    </submittedName>
</protein>
<dbReference type="InterPro" id="IPR035976">
    <property type="entry name" value="Sushi/SCR/CCP_sf"/>
</dbReference>
<evidence type="ECO:0000313" key="8">
    <source>
        <dbReference type="Proteomes" id="UP000504611"/>
    </source>
</evidence>
<evidence type="ECO:0000313" key="9">
    <source>
        <dbReference type="RefSeq" id="XP_010787728.1"/>
    </source>
</evidence>
<proteinExistence type="predicted"/>
<dbReference type="SUPFAM" id="SSF57535">
    <property type="entry name" value="Complement control module/SCR domain"/>
    <property type="match status" value="2"/>
</dbReference>
<dbReference type="InterPro" id="IPR050350">
    <property type="entry name" value="Compl-Cell_Adhes-Reg"/>
</dbReference>
<organism evidence="8 9">
    <name type="scientific">Notothenia coriiceps</name>
    <name type="common">black rockcod</name>
    <dbReference type="NCBI Taxonomy" id="8208"/>
    <lineage>
        <taxon>Eukaryota</taxon>
        <taxon>Metazoa</taxon>
        <taxon>Chordata</taxon>
        <taxon>Craniata</taxon>
        <taxon>Vertebrata</taxon>
        <taxon>Euteleostomi</taxon>
        <taxon>Actinopterygii</taxon>
        <taxon>Neopterygii</taxon>
        <taxon>Teleostei</taxon>
        <taxon>Neoteleostei</taxon>
        <taxon>Acanthomorphata</taxon>
        <taxon>Eupercaria</taxon>
        <taxon>Perciformes</taxon>
        <taxon>Notothenioidei</taxon>
        <taxon>Nototheniidae</taxon>
        <taxon>Notothenia</taxon>
    </lineage>
</organism>
<evidence type="ECO:0000259" key="7">
    <source>
        <dbReference type="PROSITE" id="PS50923"/>
    </source>
</evidence>
<dbReference type="RefSeq" id="XP_010787728.1">
    <property type="nucleotide sequence ID" value="XM_010789426.1"/>
</dbReference>
<evidence type="ECO:0000256" key="5">
    <source>
        <dbReference type="ARBA" id="ARBA00023180"/>
    </source>
</evidence>
<dbReference type="Proteomes" id="UP000504611">
    <property type="component" value="Unplaced"/>
</dbReference>
<evidence type="ECO:0000256" key="1">
    <source>
        <dbReference type="ARBA" id="ARBA00022659"/>
    </source>
</evidence>
<dbReference type="Pfam" id="PF00084">
    <property type="entry name" value="Sushi"/>
    <property type="match status" value="2"/>
</dbReference>
<dbReference type="Gene3D" id="2.10.70.10">
    <property type="entry name" value="Complement Module, domain 1"/>
    <property type="match status" value="2"/>
</dbReference>
<dbReference type="PANTHER" id="PTHR19325:SF570">
    <property type="entry name" value="COMPLEMENT COMPONENT 4 BINDING PROTEIN, MEMBRANE"/>
    <property type="match status" value="1"/>
</dbReference>
<evidence type="ECO:0000256" key="4">
    <source>
        <dbReference type="ARBA" id="ARBA00023157"/>
    </source>
</evidence>
<accession>A0A6I9PKY1</accession>